<dbReference type="Proteomes" id="UP000471147">
    <property type="component" value="Unassembled WGS sequence"/>
</dbReference>
<dbReference type="EMBL" id="SDWJ01000002">
    <property type="protein sequence ID" value="MVZ97784.1"/>
    <property type="molecule type" value="Genomic_DNA"/>
</dbReference>
<dbReference type="RefSeq" id="WP_160353769.1">
    <property type="nucleotide sequence ID" value="NZ_SDWJ01000002.1"/>
</dbReference>
<proteinExistence type="predicted"/>
<keyword evidence="3" id="KW-1185">Reference proteome</keyword>
<dbReference type="AlphaFoldDB" id="A0A6I4M0N1"/>
<comment type="caution">
    <text evidence="2">The sequence shown here is derived from an EMBL/GenBank/DDBJ whole genome shotgun (WGS) entry which is preliminary data.</text>
</comment>
<reference evidence="2 3" key="1">
    <citation type="submission" date="2019-01" db="EMBL/GenBank/DDBJ databases">
        <title>Sphingorhabdus lacus sp.nov., isolated from an oligotrophic freshwater lake.</title>
        <authorList>
            <person name="Park M."/>
        </authorList>
    </citation>
    <scope>NUCLEOTIDE SEQUENCE [LARGE SCALE GENOMIC DNA]</scope>
    <source>
        <strain evidence="2 3">IMCC26285</strain>
    </source>
</reference>
<evidence type="ECO:0000256" key="1">
    <source>
        <dbReference type="SAM" id="MobiDB-lite"/>
    </source>
</evidence>
<sequence>MTMILAATTVVAAPQQKADAPPCPSGIILVSKSAAPERDTRMEPQLPRAHADPKGPAVLLPACKVEERKKKDFPLA</sequence>
<gene>
    <name evidence="2" type="ORF">EUU23_08700</name>
</gene>
<evidence type="ECO:0000313" key="3">
    <source>
        <dbReference type="Proteomes" id="UP000471147"/>
    </source>
</evidence>
<protein>
    <submittedName>
        <fullName evidence="2">Uncharacterized protein</fullName>
    </submittedName>
</protein>
<evidence type="ECO:0000313" key="2">
    <source>
        <dbReference type="EMBL" id="MVZ97784.1"/>
    </source>
</evidence>
<feature type="region of interest" description="Disordered" evidence="1">
    <location>
        <begin position="34"/>
        <end position="57"/>
    </location>
</feature>
<name>A0A6I4M0N1_9SPHN</name>
<organism evidence="2 3">
    <name type="scientific">Sphingorhabdus profundilacus</name>
    <dbReference type="NCBI Taxonomy" id="2509718"/>
    <lineage>
        <taxon>Bacteria</taxon>
        <taxon>Pseudomonadati</taxon>
        <taxon>Pseudomonadota</taxon>
        <taxon>Alphaproteobacteria</taxon>
        <taxon>Sphingomonadales</taxon>
        <taxon>Sphingomonadaceae</taxon>
        <taxon>Sphingorhabdus</taxon>
    </lineage>
</organism>
<accession>A0A6I4M0N1</accession>